<feature type="signal peptide" evidence="2">
    <location>
        <begin position="1"/>
        <end position="25"/>
    </location>
</feature>
<keyword evidence="4" id="KW-1185">Reference proteome</keyword>
<gene>
    <name evidence="3" type="ORF">DGUA_6G008037</name>
</gene>
<evidence type="ECO:0000313" key="3">
    <source>
        <dbReference type="EMBL" id="SPP77362.1"/>
    </source>
</evidence>
<evidence type="ECO:0000313" key="4">
    <source>
        <dbReference type="Proteomes" id="UP000268350"/>
    </source>
</evidence>
<keyword evidence="2" id="KW-0732">Signal</keyword>
<dbReference type="PRINTS" id="PR01217">
    <property type="entry name" value="PRICHEXTENSN"/>
</dbReference>
<feature type="compositionally biased region" description="Low complexity" evidence="1">
    <location>
        <begin position="170"/>
        <end position="188"/>
    </location>
</feature>
<feature type="compositionally biased region" description="Low complexity" evidence="1">
    <location>
        <begin position="198"/>
        <end position="233"/>
    </location>
</feature>
<feature type="region of interest" description="Disordered" evidence="1">
    <location>
        <begin position="154"/>
        <end position="295"/>
    </location>
</feature>
<name>A0A3B0JBF7_DROGU</name>
<sequence>MEAFKFQIFSLALLALLLAPASVDAVCGSCTNAHACISETQFQLCFDGVRDQSQNYTCPSDRAICVDYIATCMANGTAAVRGCGDVSVCGVCPDVTAKFTCTSRNTFAACSNGAITAYTQTCKDNFVCSAPSAAAGTPCVSHCRGITGEVCDLPRQTSADDTPIQTTSLDTSPVTTESTSDDSSVTTVNPPTATTGISTVDPTTDSSTATPPTSTPTVNTPTETTPTTVNTPTKPSPSPPVSTPTETSPTTVNTPTETSPTPTETLPNDTTSTPTVNTPTETTPTTASPSTEPTVPAETVYCQGISTAGRYAIPGDTVCTSFINCIYREESWKGIIYNCAATKPYFNASAFTCGTTKPSGAGCTDV</sequence>
<dbReference type="AlphaFoldDB" id="A0A3B0JBF7"/>
<feature type="compositionally biased region" description="Low complexity" evidence="1">
    <location>
        <begin position="243"/>
        <end position="295"/>
    </location>
</feature>
<evidence type="ECO:0008006" key="5">
    <source>
        <dbReference type="Google" id="ProtNLM"/>
    </source>
</evidence>
<evidence type="ECO:0000256" key="2">
    <source>
        <dbReference type="SAM" id="SignalP"/>
    </source>
</evidence>
<dbReference type="OrthoDB" id="7862784at2759"/>
<protein>
    <recommendedName>
        <fullName evidence="5">Chitin-binding type-2 domain-containing protein</fullName>
    </recommendedName>
</protein>
<feature type="compositionally biased region" description="Polar residues" evidence="1">
    <location>
        <begin position="155"/>
        <end position="169"/>
    </location>
</feature>
<organism evidence="3 4">
    <name type="scientific">Drosophila guanche</name>
    <name type="common">Fruit fly</name>
    <dbReference type="NCBI Taxonomy" id="7266"/>
    <lineage>
        <taxon>Eukaryota</taxon>
        <taxon>Metazoa</taxon>
        <taxon>Ecdysozoa</taxon>
        <taxon>Arthropoda</taxon>
        <taxon>Hexapoda</taxon>
        <taxon>Insecta</taxon>
        <taxon>Pterygota</taxon>
        <taxon>Neoptera</taxon>
        <taxon>Endopterygota</taxon>
        <taxon>Diptera</taxon>
        <taxon>Brachycera</taxon>
        <taxon>Muscomorpha</taxon>
        <taxon>Ephydroidea</taxon>
        <taxon>Drosophilidae</taxon>
        <taxon>Drosophila</taxon>
        <taxon>Sophophora</taxon>
    </lineage>
</organism>
<evidence type="ECO:0000256" key="1">
    <source>
        <dbReference type="SAM" id="MobiDB-lite"/>
    </source>
</evidence>
<feature type="chain" id="PRO_5017466940" description="Chitin-binding type-2 domain-containing protein" evidence="2">
    <location>
        <begin position="26"/>
        <end position="366"/>
    </location>
</feature>
<accession>A0A3B0JBF7</accession>
<proteinExistence type="predicted"/>
<reference evidence="4" key="1">
    <citation type="submission" date="2018-01" db="EMBL/GenBank/DDBJ databases">
        <authorList>
            <person name="Alioto T."/>
            <person name="Alioto T."/>
        </authorList>
    </citation>
    <scope>NUCLEOTIDE SEQUENCE [LARGE SCALE GENOMIC DNA]</scope>
</reference>
<dbReference type="EMBL" id="OUUW01000002">
    <property type="protein sequence ID" value="SPP77362.1"/>
    <property type="molecule type" value="Genomic_DNA"/>
</dbReference>
<dbReference type="Proteomes" id="UP000268350">
    <property type="component" value="Unassembled WGS sequence"/>
</dbReference>